<dbReference type="EMBL" id="GDIQ01028486">
    <property type="protein sequence ID" value="JAN66251.1"/>
    <property type="molecule type" value="Transcribed_RNA"/>
</dbReference>
<protein>
    <submittedName>
        <fullName evidence="1">Uncharacterized protein</fullName>
    </submittedName>
</protein>
<name>A0A0N8DBK3_9CRUS</name>
<sequence>MSLFCVWFFVCLFGFFQIPSILYAEVGVIEGFVASNVVYRVIGEIIDVDHLHPPSHSQHRSITQFIGESIMLSCA</sequence>
<organism evidence="1">
    <name type="scientific">Daphnia magna</name>
    <dbReference type="NCBI Taxonomy" id="35525"/>
    <lineage>
        <taxon>Eukaryota</taxon>
        <taxon>Metazoa</taxon>
        <taxon>Ecdysozoa</taxon>
        <taxon>Arthropoda</taxon>
        <taxon>Crustacea</taxon>
        <taxon>Branchiopoda</taxon>
        <taxon>Diplostraca</taxon>
        <taxon>Cladocera</taxon>
        <taxon>Anomopoda</taxon>
        <taxon>Daphniidae</taxon>
        <taxon>Daphnia</taxon>
    </lineage>
</organism>
<accession>A0A0N8DBK3</accession>
<evidence type="ECO:0000313" key="1">
    <source>
        <dbReference type="EMBL" id="JAN66251.1"/>
    </source>
</evidence>
<reference evidence="1" key="1">
    <citation type="submission" date="2015-10" db="EMBL/GenBank/DDBJ databases">
        <title>EvidentialGene: Evidence-directed Construction of Complete mRNA Transcriptomes without Genomes.</title>
        <authorList>
            <person name="Gilbert D.G."/>
        </authorList>
    </citation>
    <scope>NUCLEOTIDE SEQUENCE</scope>
</reference>
<proteinExistence type="predicted"/>
<dbReference type="AlphaFoldDB" id="A0A0N8DBK3"/>